<dbReference type="KEGG" id="bwe:BcerKBAB4_1182"/>
<dbReference type="eggNOG" id="ENOG50342I1">
    <property type="taxonomic scope" value="Bacteria"/>
</dbReference>
<proteinExistence type="predicted"/>
<evidence type="ECO:0000313" key="1">
    <source>
        <dbReference type="EMBL" id="ABY42429.1"/>
    </source>
</evidence>
<gene>
    <name evidence="1" type="ordered locus">BcerKBAB4_1182</name>
</gene>
<evidence type="ECO:0000313" key="2">
    <source>
        <dbReference type="Proteomes" id="UP000002154"/>
    </source>
</evidence>
<dbReference type="Proteomes" id="UP000002154">
    <property type="component" value="Chromosome"/>
</dbReference>
<accession>A9VJZ3</accession>
<protein>
    <submittedName>
        <fullName evidence="1">Uncharacterized protein</fullName>
    </submittedName>
</protein>
<name>A9VJZ3_BACMK</name>
<sequence>MVGSTDYSHQSLSDMLIDLEDWIKGITETQDKAIKTIDSLTQSGDWNQYDDFRAISAFTMKFLDTAKYDLKEVIDGIHTEIKEYHTKILFSLAKTAREIHDNARKVWSSFPNKKYGDPVFQKVERLIYDFRDMLGDMYDINNLAHRLKDFIGRKVNSMEKNEGRITNIFQAPVTGMQQIFDTSTGTQNIGSSTTDLDELKKVIMEIKELLLDVPKENKEEIEDSITDLEEAIQNSSDGKKSKLRAFGGAISSGLKNLLTIKTLENVEKISTTLPQITENFEETLHKVIGG</sequence>
<dbReference type="HOGENOM" id="CLU_1003441_0_0_9"/>
<organism evidence="1 2">
    <name type="scientific">Bacillus mycoides (strain KBAB4)</name>
    <name type="common">Bacillus weihenstephanensis</name>
    <dbReference type="NCBI Taxonomy" id="315730"/>
    <lineage>
        <taxon>Bacteria</taxon>
        <taxon>Bacillati</taxon>
        <taxon>Bacillota</taxon>
        <taxon>Bacilli</taxon>
        <taxon>Bacillales</taxon>
        <taxon>Bacillaceae</taxon>
        <taxon>Bacillus</taxon>
        <taxon>Bacillus cereus group</taxon>
    </lineage>
</organism>
<dbReference type="RefSeq" id="WP_012260574.1">
    <property type="nucleotide sequence ID" value="NC_010184.1"/>
</dbReference>
<reference evidence="1 2" key="1">
    <citation type="journal article" date="2008" name="Chem. Biol. Interact.">
        <title>Extending the Bacillus cereus group genomics to putative food-borne pathogens of different toxicity.</title>
        <authorList>
            <person name="Lapidus A."/>
            <person name="Goltsman E."/>
            <person name="Auger S."/>
            <person name="Galleron N."/>
            <person name="Segurens B."/>
            <person name="Dossat C."/>
            <person name="Land M.L."/>
            <person name="Broussolle V."/>
            <person name="Brillard J."/>
            <person name="Guinebretiere M.H."/>
            <person name="Sanchis V."/>
            <person name="Nguen-The C."/>
            <person name="Lereclus D."/>
            <person name="Richardson P."/>
            <person name="Wincker P."/>
            <person name="Weissenbach J."/>
            <person name="Ehrlich S.D."/>
            <person name="Sorokin A."/>
        </authorList>
    </citation>
    <scope>NUCLEOTIDE SEQUENCE [LARGE SCALE GENOMIC DNA]</scope>
    <source>
        <strain evidence="1 2">KBAB4</strain>
    </source>
</reference>
<dbReference type="EMBL" id="CP000903">
    <property type="protein sequence ID" value="ABY42429.1"/>
    <property type="molecule type" value="Genomic_DNA"/>
</dbReference>
<dbReference type="AlphaFoldDB" id="A9VJZ3"/>